<protein>
    <submittedName>
        <fullName evidence="1">Uncharacterized protein</fullName>
    </submittedName>
</protein>
<keyword evidence="2" id="KW-1185">Reference proteome</keyword>
<proteinExistence type="predicted"/>
<name>A0ACC1BDV1_9ROSI</name>
<comment type="caution">
    <text evidence="1">The sequence shown here is derived from an EMBL/GenBank/DDBJ whole genome shotgun (WGS) entry which is preliminary data.</text>
</comment>
<reference evidence="2" key="1">
    <citation type="journal article" date="2023" name="G3 (Bethesda)">
        <title>Genome assembly and association tests identify interacting loci associated with vigor, precocity, and sex in interspecific pistachio rootstocks.</title>
        <authorList>
            <person name="Palmer W."/>
            <person name="Jacygrad E."/>
            <person name="Sagayaradj S."/>
            <person name="Cavanaugh K."/>
            <person name="Han R."/>
            <person name="Bertier L."/>
            <person name="Beede B."/>
            <person name="Kafkas S."/>
            <person name="Golino D."/>
            <person name="Preece J."/>
            <person name="Michelmore R."/>
        </authorList>
    </citation>
    <scope>NUCLEOTIDE SEQUENCE [LARGE SCALE GENOMIC DNA]</scope>
</reference>
<accession>A0ACC1BDV1</accession>
<gene>
    <name evidence="1" type="ORF">Patl1_27544</name>
</gene>
<sequence length="219" mass="25294">MEKIKHSVKVWQEKANSIIDEAENLIEQKNNSSSDPDFITRYKHSKKAFKLTEDKIAQLLQDKREIGNVSYSAIILEDRLLAADKDYDPLQSGESTLKEIVKALNDNNLYMLGINGMPGVGKTTLAKEVGRQLKEEKLFDEVVFVEATQTVDEKKIQKELGDQFGPRFNNETEMRNKLYARLTNSKEENEKKNKEEKEKKKEEKEKKILIILDECLGRD</sequence>
<evidence type="ECO:0000313" key="1">
    <source>
        <dbReference type="EMBL" id="KAJ0097122.1"/>
    </source>
</evidence>
<organism evidence="1 2">
    <name type="scientific">Pistacia atlantica</name>
    <dbReference type="NCBI Taxonomy" id="434234"/>
    <lineage>
        <taxon>Eukaryota</taxon>
        <taxon>Viridiplantae</taxon>
        <taxon>Streptophyta</taxon>
        <taxon>Embryophyta</taxon>
        <taxon>Tracheophyta</taxon>
        <taxon>Spermatophyta</taxon>
        <taxon>Magnoliopsida</taxon>
        <taxon>eudicotyledons</taxon>
        <taxon>Gunneridae</taxon>
        <taxon>Pentapetalae</taxon>
        <taxon>rosids</taxon>
        <taxon>malvids</taxon>
        <taxon>Sapindales</taxon>
        <taxon>Anacardiaceae</taxon>
        <taxon>Pistacia</taxon>
    </lineage>
</organism>
<evidence type="ECO:0000313" key="2">
    <source>
        <dbReference type="Proteomes" id="UP001164250"/>
    </source>
</evidence>
<dbReference type="EMBL" id="CM047901">
    <property type="protein sequence ID" value="KAJ0097122.1"/>
    <property type="molecule type" value="Genomic_DNA"/>
</dbReference>
<dbReference type="Proteomes" id="UP001164250">
    <property type="component" value="Chromosome 5"/>
</dbReference>